<dbReference type="Pfam" id="PF00059">
    <property type="entry name" value="Lectin_C"/>
    <property type="match status" value="1"/>
</dbReference>
<dbReference type="Proteomes" id="UP000035681">
    <property type="component" value="Unplaced"/>
</dbReference>
<accession>A0AAF5CUC7</accession>
<reference evidence="3" key="1">
    <citation type="submission" date="2024-02" db="UniProtKB">
        <authorList>
            <consortium name="WormBaseParasite"/>
        </authorList>
    </citation>
    <scope>IDENTIFICATION</scope>
</reference>
<dbReference type="InterPro" id="IPR016187">
    <property type="entry name" value="CTDL_fold"/>
</dbReference>
<dbReference type="Gene3D" id="3.10.100.10">
    <property type="entry name" value="Mannose-Binding Protein A, subunit A"/>
    <property type="match status" value="1"/>
</dbReference>
<dbReference type="InterPro" id="IPR001304">
    <property type="entry name" value="C-type_lectin-like"/>
</dbReference>
<dbReference type="PROSITE" id="PS50041">
    <property type="entry name" value="C_TYPE_LECTIN_2"/>
    <property type="match status" value="1"/>
</dbReference>
<sequence>MENKRKTCSQMDFIIKHDKIKKSFMCYEDKQIVEIKIKKKFQNDYNIYDLENIEYEKYNNSNGRIDKFKIFYGETICLKSSINCYIDDVVDDFEKNERLLFIKKLVNELNFNHKIRKRTKILTFTIDSFDNHDIILHMLSYICHNSVRRIEVPDSIFTTSKDKYDELNFNIFENLLKFHELVIYTTSSMDTYKKLLENKSIIDRILQHLAKKENITIILENLYHHQNKIKSYVEIFSEITKKYNIKLKCNVKYNCSGLFNRSCKNCLDKICTFDPIKEYVTSIKFENGNFANLLNIINNWQYFINLETLELSILNNDIKKWFEENNISIDSSLLKNCTKLQKVKLNLRSSLHEKNIIKIKEVHNNLVFLGSLMPNTVQVLELINIPDLDNDIVISEPCPGSPGFLLAPNGKCIKIYHGRHGYQKVLNSCEQKRGVLSNFFTDIETYSFNLIIEKHYKKIKEQFVDRGFTCYSKNDKCTLNLDNKINVENKVKFLTNNFPCRGVMDLKSYNFYCIDMNSENDIIYACYKDTFYIKKCSNLDYEKYFDGNCYRIIENFVVTKKTAEAVCNDESGTLPIVTNYFENNVIDKLIKKIQSPFWLDFSCTSKNSSSCQWSTGEKMSINQIGNLNFENDNLCGYIEKANTWNVDNCNTQKRLICQIRNK</sequence>
<evidence type="ECO:0000313" key="2">
    <source>
        <dbReference type="Proteomes" id="UP000035681"/>
    </source>
</evidence>
<name>A0AAF5CUC7_STRER</name>
<organism evidence="2 3">
    <name type="scientific">Strongyloides stercoralis</name>
    <name type="common">Threadworm</name>
    <dbReference type="NCBI Taxonomy" id="6248"/>
    <lineage>
        <taxon>Eukaryota</taxon>
        <taxon>Metazoa</taxon>
        <taxon>Ecdysozoa</taxon>
        <taxon>Nematoda</taxon>
        <taxon>Chromadorea</taxon>
        <taxon>Rhabditida</taxon>
        <taxon>Tylenchina</taxon>
        <taxon>Panagrolaimomorpha</taxon>
        <taxon>Strongyloidoidea</taxon>
        <taxon>Strongyloididae</taxon>
        <taxon>Strongyloides</taxon>
    </lineage>
</organism>
<dbReference type="WBParaSite" id="TCONS_00001790.p1">
    <property type="protein sequence ID" value="TCONS_00001790.p1"/>
    <property type="gene ID" value="XLOC_001683"/>
</dbReference>
<keyword evidence="2" id="KW-1185">Reference proteome</keyword>
<dbReference type="CDD" id="cd00037">
    <property type="entry name" value="CLECT"/>
    <property type="match status" value="1"/>
</dbReference>
<protein>
    <recommendedName>
        <fullName evidence="1">C-type lectin domain-containing protein</fullName>
    </recommendedName>
</protein>
<proteinExistence type="predicted"/>
<evidence type="ECO:0000259" key="1">
    <source>
        <dbReference type="PROSITE" id="PS50041"/>
    </source>
</evidence>
<dbReference type="SUPFAM" id="SSF56436">
    <property type="entry name" value="C-type lectin-like"/>
    <property type="match status" value="1"/>
</dbReference>
<evidence type="ECO:0000313" key="3">
    <source>
        <dbReference type="WBParaSite" id="TCONS_00001790.p1"/>
    </source>
</evidence>
<dbReference type="InterPro" id="IPR016186">
    <property type="entry name" value="C-type_lectin-like/link_sf"/>
</dbReference>
<dbReference type="AlphaFoldDB" id="A0AAF5CUC7"/>
<dbReference type="SMART" id="SM00034">
    <property type="entry name" value="CLECT"/>
    <property type="match status" value="1"/>
</dbReference>
<feature type="domain" description="C-type lectin" evidence="1">
    <location>
        <begin position="545"/>
        <end position="658"/>
    </location>
</feature>